<dbReference type="AlphaFoldDB" id="X0WD77"/>
<comment type="caution">
    <text evidence="1">The sequence shown here is derived from an EMBL/GenBank/DDBJ whole genome shotgun (WGS) entry which is preliminary data.</text>
</comment>
<protein>
    <submittedName>
        <fullName evidence="1">Uncharacterized protein</fullName>
    </submittedName>
</protein>
<evidence type="ECO:0000313" key="1">
    <source>
        <dbReference type="EMBL" id="GAG22508.1"/>
    </source>
</evidence>
<name>X0WD77_9ZZZZ</name>
<reference evidence="1" key="1">
    <citation type="journal article" date="2014" name="Front. Microbiol.">
        <title>High frequency of phylogenetically diverse reductive dehalogenase-homologous genes in deep subseafloor sedimentary metagenomes.</title>
        <authorList>
            <person name="Kawai M."/>
            <person name="Futagami T."/>
            <person name="Toyoda A."/>
            <person name="Takaki Y."/>
            <person name="Nishi S."/>
            <person name="Hori S."/>
            <person name="Arai W."/>
            <person name="Tsubouchi T."/>
            <person name="Morono Y."/>
            <person name="Uchiyama I."/>
            <person name="Ito T."/>
            <person name="Fujiyama A."/>
            <person name="Inagaki F."/>
            <person name="Takami H."/>
        </authorList>
    </citation>
    <scope>NUCLEOTIDE SEQUENCE</scope>
    <source>
        <strain evidence="1">Expedition CK06-06</strain>
    </source>
</reference>
<accession>X0WD77</accession>
<sequence length="60" mass="7048">MDPDAEKLAKKIVDHYFVDINRFVRIKALTKGLQDAVEELIRELHENRVQKEQEEVEGGR</sequence>
<organism evidence="1">
    <name type="scientific">marine sediment metagenome</name>
    <dbReference type="NCBI Taxonomy" id="412755"/>
    <lineage>
        <taxon>unclassified sequences</taxon>
        <taxon>metagenomes</taxon>
        <taxon>ecological metagenomes</taxon>
    </lineage>
</organism>
<dbReference type="EMBL" id="BARS01034462">
    <property type="protein sequence ID" value="GAG22508.1"/>
    <property type="molecule type" value="Genomic_DNA"/>
</dbReference>
<gene>
    <name evidence="1" type="ORF">S01H1_53231</name>
</gene>
<proteinExistence type="predicted"/>